<dbReference type="PANTHER" id="PTHR47843">
    <property type="entry name" value="BTB DOMAIN-CONTAINING PROTEIN-RELATED"/>
    <property type="match status" value="1"/>
</dbReference>
<protein>
    <submittedName>
        <fullName evidence="1">Uncharacterized protein</fullName>
    </submittedName>
</protein>
<dbReference type="AlphaFoldDB" id="A0A6A7AM60"/>
<dbReference type="PANTHER" id="PTHR47843:SF2">
    <property type="entry name" value="BTB DOMAIN-CONTAINING PROTEIN"/>
    <property type="match status" value="1"/>
</dbReference>
<gene>
    <name evidence="1" type="ORF">CC86DRAFT_278529</name>
</gene>
<dbReference type="EMBL" id="MU006216">
    <property type="protein sequence ID" value="KAF2833615.1"/>
    <property type="molecule type" value="Genomic_DNA"/>
</dbReference>
<accession>A0A6A7AM60</accession>
<dbReference type="OrthoDB" id="194443at2759"/>
<feature type="non-terminal residue" evidence="1">
    <location>
        <position position="1"/>
    </location>
</feature>
<organism evidence="1 2">
    <name type="scientific">Ophiobolus disseminans</name>
    <dbReference type="NCBI Taxonomy" id="1469910"/>
    <lineage>
        <taxon>Eukaryota</taxon>
        <taxon>Fungi</taxon>
        <taxon>Dikarya</taxon>
        <taxon>Ascomycota</taxon>
        <taxon>Pezizomycotina</taxon>
        <taxon>Dothideomycetes</taxon>
        <taxon>Pleosporomycetidae</taxon>
        <taxon>Pleosporales</taxon>
        <taxon>Pleosporineae</taxon>
        <taxon>Phaeosphaeriaceae</taxon>
        <taxon>Ophiobolus</taxon>
    </lineage>
</organism>
<name>A0A6A7AM60_9PLEO</name>
<proteinExistence type="predicted"/>
<evidence type="ECO:0000313" key="1">
    <source>
        <dbReference type="EMBL" id="KAF2833615.1"/>
    </source>
</evidence>
<keyword evidence="2" id="KW-1185">Reference proteome</keyword>
<evidence type="ECO:0000313" key="2">
    <source>
        <dbReference type="Proteomes" id="UP000799424"/>
    </source>
</evidence>
<sequence>IVNIFVHWLYIQKVPESRDFEIWDRIMETEEEINEDIKTKSSKDTIQHLYMLGLKVYVLADRFLALQLREKVSRFLTTVANFPTLDEPRGSEISRYAFNNIPSDRPILQHLVDHFCRKDFENRGEGKDAIDAQNQLPREFLMRVTRSFAKLRDLTAAKMSKRCYLEHASEEEKDQCTKDHMRFDAARDCGYFD</sequence>
<dbReference type="Proteomes" id="UP000799424">
    <property type="component" value="Unassembled WGS sequence"/>
</dbReference>
<reference evidence="1" key="1">
    <citation type="journal article" date="2020" name="Stud. Mycol.">
        <title>101 Dothideomycetes genomes: a test case for predicting lifestyles and emergence of pathogens.</title>
        <authorList>
            <person name="Haridas S."/>
            <person name="Albert R."/>
            <person name="Binder M."/>
            <person name="Bloem J."/>
            <person name="Labutti K."/>
            <person name="Salamov A."/>
            <person name="Andreopoulos B."/>
            <person name="Baker S."/>
            <person name="Barry K."/>
            <person name="Bills G."/>
            <person name="Bluhm B."/>
            <person name="Cannon C."/>
            <person name="Castanera R."/>
            <person name="Culley D."/>
            <person name="Daum C."/>
            <person name="Ezra D."/>
            <person name="Gonzalez J."/>
            <person name="Henrissat B."/>
            <person name="Kuo A."/>
            <person name="Liang C."/>
            <person name="Lipzen A."/>
            <person name="Lutzoni F."/>
            <person name="Magnuson J."/>
            <person name="Mondo S."/>
            <person name="Nolan M."/>
            <person name="Ohm R."/>
            <person name="Pangilinan J."/>
            <person name="Park H.-J."/>
            <person name="Ramirez L."/>
            <person name="Alfaro M."/>
            <person name="Sun H."/>
            <person name="Tritt A."/>
            <person name="Yoshinaga Y."/>
            <person name="Zwiers L.-H."/>
            <person name="Turgeon B."/>
            <person name="Goodwin S."/>
            <person name="Spatafora J."/>
            <person name="Crous P."/>
            <person name="Grigoriev I."/>
        </authorList>
    </citation>
    <scope>NUCLEOTIDE SEQUENCE</scope>
    <source>
        <strain evidence="1">CBS 113818</strain>
    </source>
</reference>